<feature type="binding site" evidence="4">
    <location>
        <position position="9"/>
    </location>
    <ligand>
        <name>heme b</name>
        <dbReference type="ChEBI" id="CHEBI:60344"/>
    </ligand>
</feature>
<protein>
    <submittedName>
        <fullName evidence="6">Biliverdin-producing heme oxygenase</fullName>
    </submittedName>
</protein>
<dbReference type="GO" id="GO:0042167">
    <property type="term" value="P:heme catabolic process"/>
    <property type="evidence" value="ECO:0007669"/>
    <property type="project" value="TreeGrafter"/>
</dbReference>
<proteinExistence type="predicted"/>
<dbReference type="CDD" id="cd19165">
    <property type="entry name" value="HemeO"/>
    <property type="match status" value="1"/>
</dbReference>
<feature type="binding site" description="axial binding residue" evidence="5">
    <location>
        <position position="16"/>
    </location>
    <ligand>
        <name>heme b</name>
        <dbReference type="ChEBI" id="CHEBI:60344"/>
    </ligand>
    <ligandPart>
        <name>Fe</name>
        <dbReference type="ChEBI" id="CHEBI:18248"/>
    </ligandPart>
</feature>
<accession>A0A931C4C8</accession>
<keyword evidence="7" id="KW-1185">Reference proteome</keyword>
<dbReference type="EMBL" id="JADQTO010000002">
    <property type="protein sequence ID" value="MBG0560841.1"/>
    <property type="molecule type" value="Genomic_DNA"/>
</dbReference>
<organism evidence="6 7">
    <name type="scientific">Actinoplanes aureus</name>
    <dbReference type="NCBI Taxonomy" id="2792083"/>
    <lineage>
        <taxon>Bacteria</taxon>
        <taxon>Bacillati</taxon>
        <taxon>Actinomycetota</taxon>
        <taxon>Actinomycetes</taxon>
        <taxon>Micromonosporales</taxon>
        <taxon>Micromonosporaceae</taxon>
        <taxon>Actinoplanes</taxon>
    </lineage>
</organism>
<dbReference type="GO" id="GO:0004392">
    <property type="term" value="F:heme oxygenase (decyclizing) activity"/>
    <property type="evidence" value="ECO:0007669"/>
    <property type="project" value="InterPro"/>
</dbReference>
<dbReference type="GO" id="GO:0020037">
    <property type="term" value="F:heme binding"/>
    <property type="evidence" value="ECO:0007669"/>
    <property type="project" value="TreeGrafter"/>
</dbReference>
<dbReference type="Proteomes" id="UP000598146">
    <property type="component" value="Unassembled WGS sequence"/>
</dbReference>
<evidence type="ECO:0000256" key="4">
    <source>
        <dbReference type="PIRSR" id="PIRSR000343-1"/>
    </source>
</evidence>
<evidence type="ECO:0000256" key="5">
    <source>
        <dbReference type="PIRSR" id="PIRSR000343-2"/>
    </source>
</evidence>
<evidence type="ECO:0000313" key="7">
    <source>
        <dbReference type="Proteomes" id="UP000598146"/>
    </source>
</evidence>
<dbReference type="GO" id="GO:0046872">
    <property type="term" value="F:metal ion binding"/>
    <property type="evidence" value="ECO:0007669"/>
    <property type="project" value="UniProtKB-KW"/>
</dbReference>
<dbReference type="SUPFAM" id="SSF48613">
    <property type="entry name" value="Heme oxygenase-like"/>
    <property type="match status" value="1"/>
</dbReference>
<evidence type="ECO:0000256" key="2">
    <source>
        <dbReference type="ARBA" id="ARBA00022723"/>
    </source>
</evidence>
<keyword evidence="3 5" id="KW-0408">Iron</keyword>
<dbReference type="PIRSF" id="PIRSF000343">
    <property type="entry name" value="Haem_Oase"/>
    <property type="match status" value="1"/>
</dbReference>
<dbReference type="PRINTS" id="PR00088">
    <property type="entry name" value="HAEMOXYGNASE"/>
</dbReference>
<sequence>MTGFAARIRRATMVEHRAAESRSFISRLMAGTVPLAGFAELTAQYLAVYRELEAAAGLMRTDAVAGAFADPALFRVAALEADLAHLYGPGWKSALTTLPATEHYTQRLREYCRTSPGHFIAHHYVRYLGDLSGGQLIGRSLADKYGLGRAGTSFYRFEQIPDPRAYKTAYRERLDGLDLPEDELGGVVAEAQLAFACNGAIFQELGAAYPDDLAPAA</sequence>
<feature type="binding site" evidence="4">
    <location>
        <position position="171"/>
    </location>
    <ligand>
        <name>heme b</name>
        <dbReference type="ChEBI" id="CHEBI:60344"/>
    </ligand>
</feature>
<dbReference type="AlphaFoldDB" id="A0A931C4C8"/>
<gene>
    <name evidence="6" type="ORF">I4J89_05115</name>
</gene>
<dbReference type="GO" id="GO:0006788">
    <property type="term" value="P:heme oxidation"/>
    <property type="evidence" value="ECO:0007669"/>
    <property type="project" value="InterPro"/>
</dbReference>
<dbReference type="GO" id="GO:0006979">
    <property type="term" value="P:response to oxidative stress"/>
    <property type="evidence" value="ECO:0007669"/>
    <property type="project" value="TreeGrafter"/>
</dbReference>
<evidence type="ECO:0000256" key="3">
    <source>
        <dbReference type="ARBA" id="ARBA00023004"/>
    </source>
</evidence>
<dbReference type="Gene3D" id="1.20.910.10">
    <property type="entry name" value="Heme oxygenase-like"/>
    <property type="match status" value="1"/>
</dbReference>
<evidence type="ECO:0000313" key="6">
    <source>
        <dbReference type="EMBL" id="MBG0560841.1"/>
    </source>
</evidence>
<keyword evidence="2 5" id="KW-0479">Metal-binding</keyword>
<dbReference type="InterPro" id="IPR016053">
    <property type="entry name" value="Haem_Oase-like"/>
</dbReference>
<dbReference type="RefSeq" id="WP_196412628.1">
    <property type="nucleotide sequence ID" value="NZ_JADQTO010000002.1"/>
</dbReference>
<dbReference type="PANTHER" id="PTHR10720:SF0">
    <property type="entry name" value="HEME OXYGENASE"/>
    <property type="match status" value="1"/>
</dbReference>
<reference evidence="6" key="1">
    <citation type="submission" date="2020-11" db="EMBL/GenBank/DDBJ databases">
        <title>Isolation and identification of active actinomycetes.</title>
        <authorList>
            <person name="Sun X."/>
        </authorList>
    </citation>
    <scope>NUCLEOTIDE SEQUENCE</scope>
    <source>
        <strain evidence="6">NEAU-A11</strain>
    </source>
</reference>
<evidence type="ECO:0000256" key="1">
    <source>
        <dbReference type="ARBA" id="ARBA00022617"/>
    </source>
</evidence>
<name>A0A931C4C8_9ACTN</name>
<comment type="caution">
    <text evidence="6">The sequence shown here is derived from an EMBL/GenBank/DDBJ whole genome shotgun (WGS) entry which is preliminary data.</text>
</comment>
<dbReference type="PANTHER" id="PTHR10720">
    <property type="entry name" value="HEME OXYGENASE"/>
    <property type="match status" value="1"/>
</dbReference>
<dbReference type="InterPro" id="IPR002051">
    <property type="entry name" value="Haem_Oase"/>
</dbReference>
<dbReference type="InterPro" id="IPR016084">
    <property type="entry name" value="Haem_Oase-like_multi-hlx"/>
</dbReference>
<keyword evidence="1 4" id="KW-0349">Heme</keyword>
<feature type="binding site" evidence="4">
    <location>
        <position position="124"/>
    </location>
    <ligand>
        <name>heme b</name>
        <dbReference type="ChEBI" id="CHEBI:60344"/>
    </ligand>
</feature>
<dbReference type="Pfam" id="PF01126">
    <property type="entry name" value="Heme_oxygenase"/>
    <property type="match status" value="1"/>
</dbReference>